<dbReference type="OrthoDB" id="2094269at2759"/>
<dbReference type="GO" id="GO:0016787">
    <property type="term" value="F:hydrolase activity"/>
    <property type="evidence" value="ECO:0007669"/>
    <property type="project" value="UniProtKB-KW"/>
</dbReference>
<dbReference type="PANTHER" id="PTHR48070:SF6">
    <property type="entry name" value="ESTERASE OVCA2"/>
    <property type="match status" value="1"/>
</dbReference>
<dbReference type="Proteomes" id="UP000076154">
    <property type="component" value="Unassembled WGS sequence"/>
</dbReference>
<dbReference type="InterPro" id="IPR029058">
    <property type="entry name" value="AB_hydrolase_fold"/>
</dbReference>
<evidence type="ECO:0000256" key="2">
    <source>
        <dbReference type="SAM" id="MobiDB-lite"/>
    </source>
</evidence>
<dbReference type="EMBL" id="LUEZ02000041">
    <property type="protein sequence ID" value="RDB25393.1"/>
    <property type="molecule type" value="Genomic_DNA"/>
</dbReference>
<feature type="region of interest" description="Disordered" evidence="2">
    <location>
        <begin position="225"/>
        <end position="247"/>
    </location>
</feature>
<evidence type="ECO:0000256" key="1">
    <source>
        <dbReference type="ARBA" id="ARBA00022801"/>
    </source>
</evidence>
<dbReference type="AlphaFoldDB" id="A0A369K0J2"/>
<dbReference type="InterPro" id="IPR005645">
    <property type="entry name" value="FSH-like_dom"/>
</dbReference>
<evidence type="ECO:0000313" key="4">
    <source>
        <dbReference type="EMBL" id="RDB25393.1"/>
    </source>
</evidence>
<reference evidence="4" key="1">
    <citation type="submission" date="2018-04" db="EMBL/GenBank/DDBJ databases">
        <title>Whole genome sequencing of Hypsizygus marmoreus.</title>
        <authorList>
            <person name="Choi I.-G."/>
            <person name="Min B."/>
            <person name="Kim J.-G."/>
            <person name="Kim S."/>
            <person name="Oh Y.-L."/>
            <person name="Kong W.-S."/>
            <person name="Park H."/>
            <person name="Jeong J."/>
            <person name="Song E.-S."/>
        </authorList>
    </citation>
    <scope>NUCLEOTIDE SEQUENCE [LARGE SCALE GENOMIC DNA]</scope>
    <source>
        <strain evidence="4">51987-8</strain>
    </source>
</reference>
<proteinExistence type="predicted"/>
<sequence>MTNKYQLGALRKECAKDNIELVFVDAPHILQPVDLVGTSSASFGAPEAANAEADPALTPRAWWKVNRDKTMAYGLQESIESIRDVLQTRKFDGVFGFSQGAAFAAIISALLEKPDVVPSFLVDGEPPHAPFEFCVAVSGFRLRDAFVNPLFDDSYSTPTLHVIGKTDIIVVEERSRQLVDASRNKRIEEHDGGHFVPSKGNWRKFLRDYMKFPLVDHISPGLAANSSVPNSGTATPTGNEPIMMMKL</sequence>
<keyword evidence="5" id="KW-1185">Reference proteome</keyword>
<name>A0A369K0J2_HYPMA</name>
<gene>
    <name evidence="4" type="ORF">Hypma_007453</name>
</gene>
<dbReference type="GO" id="GO:0005634">
    <property type="term" value="C:nucleus"/>
    <property type="evidence" value="ECO:0007669"/>
    <property type="project" value="TreeGrafter"/>
</dbReference>
<evidence type="ECO:0000259" key="3">
    <source>
        <dbReference type="Pfam" id="PF03959"/>
    </source>
</evidence>
<comment type="caution">
    <text evidence="4">The sequence shown here is derived from an EMBL/GenBank/DDBJ whole genome shotgun (WGS) entry which is preliminary data.</text>
</comment>
<dbReference type="InterPro" id="IPR050593">
    <property type="entry name" value="LovG"/>
</dbReference>
<keyword evidence="1" id="KW-0378">Hydrolase</keyword>
<dbReference type="InParanoid" id="A0A369K0J2"/>
<feature type="domain" description="Serine hydrolase" evidence="3">
    <location>
        <begin position="4"/>
        <end position="204"/>
    </location>
</feature>
<organism evidence="4 5">
    <name type="scientific">Hypsizygus marmoreus</name>
    <name type="common">White beech mushroom</name>
    <name type="synonym">Agaricus marmoreus</name>
    <dbReference type="NCBI Taxonomy" id="39966"/>
    <lineage>
        <taxon>Eukaryota</taxon>
        <taxon>Fungi</taxon>
        <taxon>Dikarya</taxon>
        <taxon>Basidiomycota</taxon>
        <taxon>Agaricomycotina</taxon>
        <taxon>Agaricomycetes</taxon>
        <taxon>Agaricomycetidae</taxon>
        <taxon>Agaricales</taxon>
        <taxon>Tricholomatineae</taxon>
        <taxon>Lyophyllaceae</taxon>
        <taxon>Hypsizygus</taxon>
    </lineage>
</organism>
<dbReference type="Pfam" id="PF03959">
    <property type="entry name" value="FSH1"/>
    <property type="match status" value="1"/>
</dbReference>
<dbReference type="STRING" id="39966.A0A369K0J2"/>
<dbReference type="PANTHER" id="PTHR48070">
    <property type="entry name" value="ESTERASE OVCA2"/>
    <property type="match status" value="1"/>
</dbReference>
<feature type="compositionally biased region" description="Polar residues" evidence="2">
    <location>
        <begin position="225"/>
        <end position="238"/>
    </location>
</feature>
<evidence type="ECO:0000313" key="5">
    <source>
        <dbReference type="Proteomes" id="UP000076154"/>
    </source>
</evidence>
<dbReference type="Gene3D" id="3.40.50.1820">
    <property type="entry name" value="alpha/beta hydrolase"/>
    <property type="match status" value="1"/>
</dbReference>
<dbReference type="SUPFAM" id="SSF53474">
    <property type="entry name" value="alpha/beta-Hydrolases"/>
    <property type="match status" value="1"/>
</dbReference>
<protein>
    <recommendedName>
        <fullName evidence="3">Serine hydrolase domain-containing protein</fullName>
    </recommendedName>
</protein>
<dbReference type="GO" id="GO:0005737">
    <property type="term" value="C:cytoplasm"/>
    <property type="evidence" value="ECO:0007669"/>
    <property type="project" value="TreeGrafter"/>
</dbReference>
<accession>A0A369K0J2</accession>